<dbReference type="OrthoDB" id="3548481at2759"/>
<dbReference type="GO" id="GO:0003676">
    <property type="term" value="F:nucleic acid binding"/>
    <property type="evidence" value="ECO:0007669"/>
    <property type="project" value="InterPro"/>
</dbReference>
<feature type="domain" description="RNase H type-1" evidence="2">
    <location>
        <begin position="62"/>
        <end position="210"/>
    </location>
</feature>
<dbReference type="STRING" id="41067.A0A2I2FNN6"/>
<sequence>MQQHIGRKRSASEQAPNYPTQGRASSPSGDQRPTHTEATTSFSGTMTIRSEKESLDFASSHRASPFAYWTDGSQRCKSDETFCAAGVHFQHEAGHSYKGYALVDGKENNDAEMFAVGAGLKAAALQIGKMDAAGRPERILLFSDSQSALAELCRWPDTLPGPVHDVAGFAVGWARKLQAMDVAVEMHWVKGHGTSAGNKLADQVAATVTRWVSIMGLQHGEGVPYNIGEFEVVNVRLAWLGDGSG</sequence>
<dbReference type="PROSITE" id="PS50879">
    <property type="entry name" value="RNASE_H_1"/>
    <property type="match status" value="1"/>
</dbReference>
<proteinExistence type="predicted"/>
<dbReference type="Proteomes" id="UP000234585">
    <property type="component" value="Unassembled WGS sequence"/>
</dbReference>
<dbReference type="RefSeq" id="XP_024676263.1">
    <property type="nucleotide sequence ID" value="XM_024815756.1"/>
</dbReference>
<accession>A0A2I2FNN6</accession>
<protein>
    <recommendedName>
        <fullName evidence="2">RNase H type-1 domain-containing protein</fullName>
    </recommendedName>
</protein>
<evidence type="ECO:0000256" key="1">
    <source>
        <dbReference type="SAM" id="MobiDB-lite"/>
    </source>
</evidence>
<feature type="region of interest" description="Disordered" evidence="1">
    <location>
        <begin position="1"/>
        <end position="46"/>
    </location>
</feature>
<organism evidence="3 4">
    <name type="scientific">Aspergillus candidus</name>
    <dbReference type="NCBI Taxonomy" id="41067"/>
    <lineage>
        <taxon>Eukaryota</taxon>
        <taxon>Fungi</taxon>
        <taxon>Dikarya</taxon>
        <taxon>Ascomycota</taxon>
        <taxon>Pezizomycotina</taxon>
        <taxon>Eurotiomycetes</taxon>
        <taxon>Eurotiomycetidae</taxon>
        <taxon>Eurotiales</taxon>
        <taxon>Aspergillaceae</taxon>
        <taxon>Aspergillus</taxon>
        <taxon>Aspergillus subgen. Circumdati</taxon>
    </lineage>
</organism>
<dbReference type="Pfam" id="PF00075">
    <property type="entry name" value="RNase_H"/>
    <property type="match status" value="1"/>
</dbReference>
<feature type="compositionally biased region" description="Polar residues" evidence="1">
    <location>
        <begin position="12"/>
        <end position="46"/>
    </location>
</feature>
<evidence type="ECO:0000313" key="4">
    <source>
        <dbReference type="Proteomes" id="UP000234585"/>
    </source>
</evidence>
<dbReference type="GO" id="GO:0004523">
    <property type="term" value="F:RNA-DNA hybrid ribonuclease activity"/>
    <property type="evidence" value="ECO:0007669"/>
    <property type="project" value="InterPro"/>
</dbReference>
<reference evidence="3 4" key="1">
    <citation type="submission" date="2017-12" db="EMBL/GenBank/DDBJ databases">
        <authorList>
            <consortium name="DOE Joint Genome Institute"/>
            <person name="Haridas S."/>
            <person name="Kjaerbolling I."/>
            <person name="Vesth T.C."/>
            <person name="Frisvad J.C."/>
            <person name="Nybo J.L."/>
            <person name="Theobald S."/>
            <person name="Kuo A."/>
            <person name="Bowyer P."/>
            <person name="Matsuda Y."/>
            <person name="Mondo S."/>
            <person name="Lyhne E.K."/>
            <person name="Kogle M.E."/>
            <person name="Clum A."/>
            <person name="Lipzen A."/>
            <person name="Salamov A."/>
            <person name="Ngan C.Y."/>
            <person name="Daum C."/>
            <person name="Chiniquy J."/>
            <person name="Barry K."/>
            <person name="LaButti K."/>
            <person name="Simmons B.A."/>
            <person name="Magnuson J.K."/>
            <person name="Mortensen U.H."/>
            <person name="Larsen T.O."/>
            <person name="Grigoriev I.V."/>
            <person name="Baker S.E."/>
            <person name="Andersen M.R."/>
            <person name="Nordberg H.P."/>
            <person name="Cantor M.N."/>
            <person name="Hua S.X."/>
        </authorList>
    </citation>
    <scope>NUCLEOTIDE SEQUENCE [LARGE SCALE GENOMIC DNA]</scope>
    <source>
        <strain evidence="3 4">CBS 102.13</strain>
    </source>
</reference>
<gene>
    <name evidence="3" type="ORF">BDW47DRAFT_122025</name>
</gene>
<dbReference type="GeneID" id="36522916"/>
<dbReference type="InterPro" id="IPR036397">
    <property type="entry name" value="RNaseH_sf"/>
</dbReference>
<evidence type="ECO:0000259" key="2">
    <source>
        <dbReference type="PROSITE" id="PS50879"/>
    </source>
</evidence>
<dbReference type="InterPro" id="IPR002156">
    <property type="entry name" value="RNaseH_domain"/>
</dbReference>
<name>A0A2I2FNN6_ASPCN</name>
<keyword evidence="4" id="KW-1185">Reference proteome</keyword>
<dbReference type="EMBL" id="KZ559118">
    <property type="protein sequence ID" value="PLB42251.1"/>
    <property type="molecule type" value="Genomic_DNA"/>
</dbReference>
<dbReference type="AlphaFoldDB" id="A0A2I2FNN6"/>
<dbReference type="SUPFAM" id="SSF53098">
    <property type="entry name" value="Ribonuclease H-like"/>
    <property type="match status" value="1"/>
</dbReference>
<dbReference type="Gene3D" id="3.30.420.10">
    <property type="entry name" value="Ribonuclease H-like superfamily/Ribonuclease H"/>
    <property type="match status" value="1"/>
</dbReference>
<dbReference type="InterPro" id="IPR012337">
    <property type="entry name" value="RNaseH-like_sf"/>
</dbReference>
<evidence type="ECO:0000313" key="3">
    <source>
        <dbReference type="EMBL" id="PLB42251.1"/>
    </source>
</evidence>